<dbReference type="GO" id="GO:0005730">
    <property type="term" value="C:nucleolus"/>
    <property type="evidence" value="ECO:0007669"/>
    <property type="project" value="UniProtKB-SubCell"/>
</dbReference>
<dbReference type="SMART" id="SM00729">
    <property type="entry name" value="Elp3"/>
    <property type="match status" value="1"/>
</dbReference>
<evidence type="ECO:0000313" key="26">
    <source>
        <dbReference type="Proteomes" id="UP000306954"/>
    </source>
</evidence>
<keyword evidence="11" id="KW-0689">Ribosomal protein</keyword>
<keyword evidence="6 20" id="KW-0949">S-adenosyl-L-methionine</keyword>
<evidence type="ECO:0000256" key="21">
    <source>
        <dbReference type="PROSITE-ProRule" id="PRU00221"/>
    </source>
</evidence>
<evidence type="ECO:0000256" key="13">
    <source>
        <dbReference type="ARBA" id="ARBA00023014"/>
    </source>
</evidence>
<dbReference type="HAMAP" id="MF_00206">
    <property type="entry name" value="Lipoyl_synth"/>
    <property type="match status" value="1"/>
</dbReference>
<comment type="catalytic activity">
    <reaction evidence="17 20">
        <text>[[Fe-S] cluster scaffold protein carrying a second [4Fe-4S](2+) cluster] + N(6)-octanoyl-L-lysyl-[protein] + 2 oxidized [2Fe-2S]-[ferredoxin] + 2 S-adenosyl-L-methionine + 4 H(+) = [[Fe-S] cluster scaffold protein] + N(6)-[(R)-dihydrolipoyl]-L-lysyl-[protein] + 4 Fe(3+) + 2 hydrogen sulfide + 2 5'-deoxyadenosine + 2 L-methionine + 2 reduced [2Fe-2S]-[ferredoxin]</text>
        <dbReference type="Rhea" id="RHEA:16585"/>
        <dbReference type="Rhea" id="RHEA-COMP:9928"/>
        <dbReference type="Rhea" id="RHEA-COMP:10000"/>
        <dbReference type="Rhea" id="RHEA-COMP:10001"/>
        <dbReference type="Rhea" id="RHEA-COMP:10475"/>
        <dbReference type="Rhea" id="RHEA-COMP:14568"/>
        <dbReference type="Rhea" id="RHEA-COMP:14569"/>
        <dbReference type="ChEBI" id="CHEBI:15378"/>
        <dbReference type="ChEBI" id="CHEBI:17319"/>
        <dbReference type="ChEBI" id="CHEBI:29034"/>
        <dbReference type="ChEBI" id="CHEBI:29919"/>
        <dbReference type="ChEBI" id="CHEBI:33722"/>
        <dbReference type="ChEBI" id="CHEBI:33737"/>
        <dbReference type="ChEBI" id="CHEBI:33738"/>
        <dbReference type="ChEBI" id="CHEBI:57844"/>
        <dbReference type="ChEBI" id="CHEBI:59789"/>
        <dbReference type="ChEBI" id="CHEBI:78809"/>
        <dbReference type="ChEBI" id="CHEBI:83100"/>
        <dbReference type="EC" id="2.8.1.8"/>
    </reaction>
</comment>
<evidence type="ECO:0000256" key="4">
    <source>
        <dbReference type="ARBA" id="ARBA00022574"/>
    </source>
</evidence>
<dbReference type="NCBIfam" id="NF004019">
    <property type="entry name" value="PRK05481.1"/>
    <property type="match status" value="1"/>
</dbReference>
<dbReference type="InterPro" id="IPR012972">
    <property type="entry name" value="NLE"/>
</dbReference>
<evidence type="ECO:0000256" key="6">
    <source>
        <dbReference type="ARBA" id="ARBA00022691"/>
    </source>
</evidence>
<evidence type="ECO:0000256" key="14">
    <source>
        <dbReference type="ARBA" id="ARBA00023211"/>
    </source>
</evidence>
<feature type="binding site" evidence="20">
    <location>
        <position position="1215"/>
    </location>
    <ligand>
        <name>[4Fe-4S] cluster</name>
        <dbReference type="ChEBI" id="CHEBI:49883"/>
        <label>1</label>
    </ligand>
</feature>
<dbReference type="SFLD" id="SFLDS00029">
    <property type="entry name" value="Radical_SAM"/>
    <property type="match status" value="1"/>
</dbReference>
<dbReference type="NCBIfam" id="TIGR00510">
    <property type="entry name" value="lipA"/>
    <property type="match status" value="1"/>
</dbReference>
<keyword evidence="15" id="KW-0539">Nucleus</keyword>
<feature type="domain" description="Radical SAM core" evidence="24">
    <location>
        <begin position="972"/>
        <end position="1204"/>
    </location>
</feature>
<dbReference type="InterPro" id="IPR019775">
    <property type="entry name" value="WD40_repeat_CS"/>
</dbReference>
<keyword evidence="13 20" id="KW-0411">Iron-sulfur</keyword>
<dbReference type="FunFam" id="3.30.1230.20:FF:000001">
    <property type="entry name" value="40S ribosomal protein S21"/>
    <property type="match status" value="1"/>
</dbReference>
<dbReference type="InterPro" id="IPR031691">
    <property type="entry name" value="LIAS_N"/>
</dbReference>
<keyword evidence="9 22" id="KW-0378">Hydrolase</keyword>
<dbReference type="GO" id="GO:0046872">
    <property type="term" value="F:metal ion binding"/>
    <property type="evidence" value="ECO:0007669"/>
    <property type="project" value="UniProtKB-KW"/>
</dbReference>
<dbReference type="PROSITE" id="PS50082">
    <property type="entry name" value="WD_REPEATS_2"/>
    <property type="match status" value="6"/>
</dbReference>
<comment type="function">
    <text evidence="20">Catalyzes the radical-mediated insertion of two sulfur atoms into the C-6 and C-8 positions of the octanoyl moiety bound to the lipoyl domains of lipoate-dependent enzymes, thereby converting the octanoylated domains into lipoylated derivatives.</text>
</comment>
<dbReference type="Pfam" id="PF00149">
    <property type="entry name" value="Metallophos"/>
    <property type="match status" value="1"/>
</dbReference>
<dbReference type="Gene3D" id="2.130.10.10">
    <property type="entry name" value="YVTN repeat-like/Quinoprotein amine dehydrogenase"/>
    <property type="match status" value="1"/>
</dbReference>
<dbReference type="FunFam" id="2.130.10.10:FF:000464">
    <property type="entry name" value="Ribosome assembly protein 4"/>
    <property type="match status" value="1"/>
</dbReference>
<evidence type="ECO:0000256" key="2">
    <source>
        <dbReference type="ARBA" id="ARBA00010228"/>
    </source>
</evidence>
<keyword evidence="12 20" id="KW-0408">Iron</keyword>
<dbReference type="InterPro" id="IPR029052">
    <property type="entry name" value="Metallo-depent_PP-like"/>
</dbReference>
<keyword evidence="16" id="KW-0687">Ribonucleoprotein</keyword>
<dbReference type="Gene3D" id="3.20.20.70">
    <property type="entry name" value="Aldolase class I"/>
    <property type="match status" value="1"/>
</dbReference>
<feature type="region of interest" description="Disordered" evidence="23">
    <location>
        <begin position="897"/>
        <end position="933"/>
    </location>
</feature>
<dbReference type="GO" id="GO:0016992">
    <property type="term" value="F:lipoate synthase activity"/>
    <property type="evidence" value="ECO:0007669"/>
    <property type="project" value="UniProtKB-UniRule"/>
</dbReference>
<evidence type="ECO:0000256" key="5">
    <source>
        <dbReference type="ARBA" id="ARBA00022679"/>
    </source>
</evidence>
<evidence type="ECO:0000256" key="17">
    <source>
        <dbReference type="ARBA" id="ARBA00047326"/>
    </source>
</evidence>
<dbReference type="PRINTS" id="PR00320">
    <property type="entry name" value="GPROTEINBRPT"/>
</dbReference>
<feature type="repeat" description="WD" evidence="21">
    <location>
        <begin position="481"/>
        <end position="522"/>
    </location>
</feature>
<dbReference type="InterPro" id="IPR003698">
    <property type="entry name" value="Lipoyl_synth"/>
</dbReference>
<dbReference type="GO" id="GO:0009249">
    <property type="term" value="P:protein lipoylation"/>
    <property type="evidence" value="ECO:0007669"/>
    <property type="project" value="UniProtKB-UniRule"/>
</dbReference>
<comment type="similarity">
    <text evidence="22">Belongs to the PPP phosphatase family.</text>
</comment>
<dbReference type="InterPro" id="IPR020472">
    <property type="entry name" value="WD40_PAC1"/>
</dbReference>
<dbReference type="InterPro" id="IPR038579">
    <property type="entry name" value="Ribosomal_eS21_sf"/>
</dbReference>
<evidence type="ECO:0000256" key="20">
    <source>
        <dbReference type="HAMAP-Rule" id="MF_03123"/>
    </source>
</evidence>
<keyword evidence="14" id="KW-0464">Manganese</keyword>
<feature type="binding site" evidence="20">
    <location>
        <position position="957"/>
    </location>
    <ligand>
        <name>[4Fe-4S] cluster</name>
        <dbReference type="ChEBI" id="CHEBI:49883"/>
        <label>1</label>
    </ligand>
</feature>
<dbReference type="CDD" id="cd07415">
    <property type="entry name" value="MPP_PP2A_PP4_PP6"/>
    <property type="match status" value="1"/>
</dbReference>
<dbReference type="CDD" id="cd00200">
    <property type="entry name" value="WD40"/>
    <property type="match status" value="1"/>
</dbReference>
<evidence type="ECO:0000256" key="8">
    <source>
        <dbReference type="ARBA" id="ARBA00022737"/>
    </source>
</evidence>
<dbReference type="InterPro" id="IPR013785">
    <property type="entry name" value="Aldolase_TIM"/>
</dbReference>
<keyword evidence="20" id="KW-0496">Mitochondrion</keyword>
<dbReference type="Proteomes" id="UP000306954">
    <property type="component" value="Unassembled WGS sequence"/>
</dbReference>
<evidence type="ECO:0000259" key="24">
    <source>
        <dbReference type="PROSITE" id="PS51918"/>
    </source>
</evidence>
<feature type="binding site" evidence="20">
    <location>
        <position position="993"/>
    </location>
    <ligand>
        <name>[4Fe-4S] cluster</name>
        <dbReference type="ChEBI" id="CHEBI:49883"/>
        <label>2</label>
        <note>4Fe-4S-S-AdoMet</note>
    </ligand>
</feature>
<keyword evidence="5 20" id="KW-0808">Transferase</keyword>
<feature type="repeat" description="WD" evidence="21">
    <location>
        <begin position="439"/>
        <end position="480"/>
    </location>
</feature>
<dbReference type="UniPathway" id="UPA00538">
    <property type="reaction ID" value="UER00593"/>
</dbReference>
<evidence type="ECO:0000313" key="25">
    <source>
        <dbReference type="EMBL" id="TIB10298.1"/>
    </source>
</evidence>
<feature type="compositionally biased region" description="Basic and acidic residues" evidence="23">
    <location>
        <begin position="897"/>
        <end position="920"/>
    </location>
</feature>
<dbReference type="GO" id="GO:0051539">
    <property type="term" value="F:4 iron, 4 sulfur cluster binding"/>
    <property type="evidence" value="ECO:0007669"/>
    <property type="project" value="UniProtKB-UniRule"/>
</dbReference>
<accession>A0A4T0I3N3</accession>
<dbReference type="EMBL" id="SPOF01000032">
    <property type="protein sequence ID" value="TIB10298.1"/>
    <property type="molecule type" value="Genomic_DNA"/>
</dbReference>
<evidence type="ECO:0000256" key="9">
    <source>
        <dbReference type="ARBA" id="ARBA00022801"/>
    </source>
</evidence>
<evidence type="ECO:0000256" key="16">
    <source>
        <dbReference type="ARBA" id="ARBA00023274"/>
    </source>
</evidence>
<feature type="region of interest" description="Disordered" evidence="23">
    <location>
        <begin position="843"/>
        <end position="871"/>
    </location>
</feature>
<dbReference type="PROSITE" id="PS51918">
    <property type="entry name" value="RADICAL_SAM"/>
    <property type="match status" value="1"/>
</dbReference>
<dbReference type="PANTHER" id="PTHR45619">
    <property type="entry name" value="SERINE/THREONINE-PROTEIN PHOSPHATASE PP2A-RELATED"/>
    <property type="match status" value="1"/>
</dbReference>
<dbReference type="CDD" id="cd01335">
    <property type="entry name" value="Radical_SAM"/>
    <property type="match status" value="1"/>
</dbReference>
<keyword evidence="4 21" id="KW-0853">WD repeat</keyword>
<evidence type="ECO:0000256" key="18">
    <source>
        <dbReference type="ARBA" id="ARBA00047761"/>
    </source>
</evidence>
<keyword evidence="10" id="KW-0904">Protein phosphatase</keyword>
<dbReference type="InterPro" id="IPR001931">
    <property type="entry name" value="Ribosomal_eS21"/>
</dbReference>
<feature type="binding site" evidence="20">
    <location>
        <position position="963"/>
    </location>
    <ligand>
        <name>[4Fe-4S] cluster</name>
        <dbReference type="ChEBI" id="CHEBI:49883"/>
        <label>1</label>
    </ligand>
</feature>
<evidence type="ECO:0000256" key="3">
    <source>
        <dbReference type="ARBA" id="ARBA00022485"/>
    </source>
</evidence>
<dbReference type="PROSITE" id="PS50294">
    <property type="entry name" value="WD_REPEATS_REGION"/>
    <property type="match status" value="6"/>
</dbReference>
<dbReference type="NCBIfam" id="NF009544">
    <property type="entry name" value="PRK12928.1"/>
    <property type="match status" value="1"/>
</dbReference>
<dbReference type="Pfam" id="PF00400">
    <property type="entry name" value="WD40"/>
    <property type="match status" value="7"/>
</dbReference>
<reference evidence="25 26" key="1">
    <citation type="submission" date="2019-03" db="EMBL/GenBank/DDBJ databases">
        <title>Sequencing 23 genomes of Wallemia ichthyophaga.</title>
        <authorList>
            <person name="Gostincar C."/>
        </authorList>
    </citation>
    <scope>NUCLEOTIDE SEQUENCE [LARGE SCALE GENOMIC DNA]</scope>
    <source>
        <strain evidence="25 26">EXF-8621</strain>
    </source>
</reference>
<evidence type="ECO:0000256" key="15">
    <source>
        <dbReference type="ARBA" id="ARBA00023242"/>
    </source>
</evidence>
<evidence type="ECO:0000256" key="23">
    <source>
        <dbReference type="SAM" id="MobiDB-lite"/>
    </source>
</evidence>
<feature type="repeat" description="WD" evidence="21">
    <location>
        <begin position="524"/>
        <end position="570"/>
    </location>
</feature>
<feature type="repeat" description="WD" evidence="21">
    <location>
        <begin position="571"/>
        <end position="602"/>
    </location>
</feature>
<dbReference type="SFLD" id="SFLDF00271">
    <property type="entry name" value="lipoyl_synthase"/>
    <property type="match status" value="1"/>
</dbReference>
<dbReference type="GO" id="GO:0004722">
    <property type="term" value="F:protein serine/threonine phosphatase activity"/>
    <property type="evidence" value="ECO:0007669"/>
    <property type="project" value="UniProtKB-EC"/>
</dbReference>
<dbReference type="GO" id="GO:0006412">
    <property type="term" value="P:translation"/>
    <property type="evidence" value="ECO:0007669"/>
    <property type="project" value="InterPro"/>
</dbReference>
<comment type="pathway">
    <text evidence="20">Protein modification; protein lipoylation via endogenous pathway; protein N(6)-(lipoyl)lysine from octanoyl-[acyl-carrier-protein]: step 2/2.</text>
</comment>
<feature type="compositionally biased region" description="Polar residues" evidence="23">
    <location>
        <begin position="849"/>
        <end position="867"/>
    </location>
</feature>
<dbReference type="EC" id="2.8.1.8" evidence="20"/>
<comment type="subcellular location">
    <subcellularLocation>
        <location evidence="20">Mitochondrion</location>
    </subcellularLocation>
    <subcellularLocation>
        <location evidence="1">Nucleus</location>
        <location evidence="1">Nucleolus</location>
    </subcellularLocation>
</comment>
<evidence type="ECO:0000256" key="19">
    <source>
        <dbReference type="ARBA" id="ARBA00048336"/>
    </source>
</evidence>
<name>A0A4T0I3N3_WALIC</name>
<evidence type="ECO:0000256" key="12">
    <source>
        <dbReference type="ARBA" id="ARBA00023004"/>
    </source>
</evidence>
<keyword evidence="8" id="KW-0677">Repeat</keyword>
<dbReference type="SUPFAM" id="SSF56300">
    <property type="entry name" value="Metallo-dependent phosphatases"/>
    <property type="match status" value="1"/>
</dbReference>
<dbReference type="InterPro" id="IPR058240">
    <property type="entry name" value="rSAM_sf"/>
</dbReference>
<dbReference type="Gene3D" id="3.30.1230.20">
    <property type="match status" value="1"/>
</dbReference>
<dbReference type="InterPro" id="IPR006186">
    <property type="entry name" value="Ser/Thr-sp_prot-phosphatase"/>
</dbReference>
<dbReference type="InterPro" id="IPR001680">
    <property type="entry name" value="WD40_rpt"/>
</dbReference>
<comment type="cofactor">
    <cofactor evidence="20">
        <name>[4Fe-4S] cluster</name>
        <dbReference type="ChEBI" id="CHEBI:49883"/>
    </cofactor>
    <text evidence="20">Binds 2 [4Fe-4S] clusters per subunit. One cluster is coordinated with 3 cysteines and an exchangeable S-adenosyl-L-methionine.</text>
</comment>
<dbReference type="InterPro" id="IPR015943">
    <property type="entry name" value="WD40/YVTN_repeat-like_dom_sf"/>
</dbReference>
<dbReference type="SMART" id="SM00320">
    <property type="entry name" value="WD40"/>
    <property type="match status" value="8"/>
</dbReference>
<dbReference type="PROSITE" id="PS00125">
    <property type="entry name" value="SER_THR_PHOSPHATASE"/>
    <property type="match status" value="1"/>
</dbReference>
<feature type="binding site" evidence="20">
    <location>
        <position position="996"/>
    </location>
    <ligand>
        <name>[4Fe-4S] cluster</name>
        <dbReference type="ChEBI" id="CHEBI:49883"/>
        <label>2</label>
        <note>4Fe-4S-S-AdoMet</note>
    </ligand>
</feature>
<dbReference type="Pfam" id="PF04055">
    <property type="entry name" value="Radical_SAM"/>
    <property type="match status" value="1"/>
</dbReference>
<keyword evidence="3 20" id="KW-0004">4Fe-4S</keyword>
<dbReference type="InterPro" id="IPR047129">
    <property type="entry name" value="PPA2-like"/>
</dbReference>
<evidence type="ECO:0000256" key="7">
    <source>
        <dbReference type="ARBA" id="ARBA00022723"/>
    </source>
</evidence>
<dbReference type="InterPro" id="IPR007197">
    <property type="entry name" value="rSAM"/>
</dbReference>
<dbReference type="SFLD" id="SFLDG01058">
    <property type="entry name" value="lipoyl_synthase_like"/>
    <property type="match status" value="1"/>
</dbReference>
<dbReference type="SUPFAM" id="SSF102114">
    <property type="entry name" value="Radical SAM enzymes"/>
    <property type="match status" value="1"/>
</dbReference>
<dbReference type="GO" id="GO:0042274">
    <property type="term" value="P:ribosomal small subunit biogenesis"/>
    <property type="evidence" value="ECO:0007669"/>
    <property type="project" value="UniProtKB-ARBA"/>
</dbReference>
<dbReference type="SUPFAM" id="SSF50978">
    <property type="entry name" value="WD40 repeat-like"/>
    <property type="match status" value="1"/>
</dbReference>
<dbReference type="InterPro" id="IPR004843">
    <property type="entry name" value="Calcineurin-like_PHP"/>
</dbReference>
<sequence>MSAGDIDAQIAQLRKCEPISESQVKELCLKAREILVEEANVQYVDSPVTICGDIHGQFWDLMELFEIAGQCPSTNYLFMGDFVDRGFYSVETFLLLLSLKVRYPDRITLIRGNHESRQITQVYGFYDECLRKYGNVNVWRYCCEVFDYLSLAAIVDGRTFCVHGGLSPMIQTIDEIRSIDRKQEVPHDGAMCDLLWSDPDDIDSWNISPRGAGFLFGSEVVRQFVHANDLDLIARAHQLVLEGYKIMFDNSIVTVWSAPNYCYRCGNVASVLNLEESGEQVYKTFEAAPQLDFHGLNLSPLVFSRQSTMATLIPPPRRKKAKTAHEEESKQDSAIDAPSVVVQFTSADDGSNLGPAVNLPADTPREALEVLVNQLKGSSDDPVPFSFHLDVEHINENVKPEEKALKASRLPISTNILADALSQKSITTYGLSTEDTFKIICHSSPILCAAFSPTGNMLATGGGDCTARLWDLNTETPKHTLVGHPSFVLCVEWEPRERMLASGSKDGSLRLWDPRTGSAIGGALTGHTKWVTSIAWEPAHLNAKNPRFATSSKDSTVKVWSSDTRRLEYTLGGHTASVNVVKWSGEGVLYTASQDRSIKVWSSDGKLIRSLNEHAHWVNTLALSTDFVLRTGPFDWRGSKPSSDEEALKMAKERYDGLVKRASELVISGSDDHTLYLWSPLTSKKSIARLTGHQKQVNHVVFSPDSRLIASASFDNGIKLWDGRTGKFVASLRGHVAPVYRIAWSADSRMLISASKDSTLKIWDLKTNKIRVDLPGHTDEVYCVDFVADKVVSGGRDCTTMTLTMRLIQKQAAGARVGAWRVHHHTANAAQPLTRAFTRAFATQHKDSPTSPQTSNSRNQTPSTENVASRVRSKLNDGLGLDDFIRGPEHLDDAIQSAKEDKEDKERVQLGKTGEPRLPDWLRSAPGATVPTSKSYKKIKNDLRGLGLHTVCEEARCPNIGECWGGSTSDNAEERAHATATIMLMGDTCTRACRFCSVKTSKAPPPLDPHEPENTAEAISRWGIGYVVLTSVDRDDLVDGGSKHFASTIMKIKQKSPNMLVEALTGDFHGSLDSVKTLAMGGLDVYAHNVETVPECTPFVRDRRASFEQSLKVLQVAKEERGGLNNPKVEGMQGLVTKTSIMLGVGETDEMVVNALRRLRDADVDVVTFGQYMRPTKRHMKVDRYVHPDEFEQWKRVAEEMGFLYVASGPLVRSSYKAGEFFIENVLRGSKKGNVKKAVAELSSAESPLKSKENDKGELVDLYVPRKCHATGRLITPKDHTSTQISIAQVDANGKMTDGREFIALSGDVRAMGEADDSINRLATERGLLRNVFSYAK</sequence>
<feature type="binding site" evidence="20">
    <location>
        <position position="952"/>
    </location>
    <ligand>
        <name>[4Fe-4S] cluster</name>
        <dbReference type="ChEBI" id="CHEBI:49883"/>
        <label>1</label>
    </ligand>
</feature>
<dbReference type="GO" id="GO:0022626">
    <property type="term" value="C:cytosolic ribosome"/>
    <property type="evidence" value="ECO:0007669"/>
    <property type="project" value="UniProtKB-ARBA"/>
</dbReference>
<comment type="caution">
    <text evidence="25">The sequence shown here is derived from an EMBL/GenBank/DDBJ whole genome shotgun (WGS) entry which is preliminary data.</text>
</comment>
<feature type="repeat" description="WD" evidence="21">
    <location>
        <begin position="690"/>
        <end position="731"/>
    </location>
</feature>
<evidence type="ECO:0000256" key="10">
    <source>
        <dbReference type="ARBA" id="ARBA00022912"/>
    </source>
</evidence>
<keyword evidence="7 20" id="KW-0479">Metal-binding</keyword>
<dbReference type="FunFam" id="3.60.21.10:FF:000005">
    <property type="entry name" value="Serine/threonine-protein phosphatase"/>
    <property type="match status" value="1"/>
</dbReference>
<dbReference type="GO" id="GO:0005739">
    <property type="term" value="C:mitochondrion"/>
    <property type="evidence" value="ECO:0007669"/>
    <property type="project" value="UniProtKB-SubCell"/>
</dbReference>
<evidence type="ECO:0000256" key="22">
    <source>
        <dbReference type="RuleBase" id="RU004273"/>
    </source>
</evidence>
<comment type="catalytic activity">
    <reaction evidence="18">
        <text>O-phospho-L-seryl-[protein] + H2O = L-seryl-[protein] + phosphate</text>
        <dbReference type="Rhea" id="RHEA:20629"/>
        <dbReference type="Rhea" id="RHEA-COMP:9863"/>
        <dbReference type="Rhea" id="RHEA-COMP:11604"/>
        <dbReference type="ChEBI" id="CHEBI:15377"/>
        <dbReference type="ChEBI" id="CHEBI:29999"/>
        <dbReference type="ChEBI" id="CHEBI:43474"/>
        <dbReference type="ChEBI" id="CHEBI:83421"/>
        <dbReference type="EC" id="3.1.3.16"/>
    </reaction>
</comment>
<comment type="catalytic activity">
    <reaction evidence="19 22">
        <text>O-phospho-L-threonyl-[protein] + H2O = L-threonyl-[protein] + phosphate</text>
        <dbReference type="Rhea" id="RHEA:47004"/>
        <dbReference type="Rhea" id="RHEA-COMP:11060"/>
        <dbReference type="Rhea" id="RHEA-COMP:11605"/>
        <dbReference type="ChEBI" id="CHEBI:15377"/>
        <dbReference type="ChEBI" id="CHEBI:30013"/>
        <dbReference type="ChEBI" id="CHEBI:43474"/>
        <dbReference type="ChEBI" id="CHEBI:61977"/>
        <dbReference type="EC" id="3.1.3.16"/>
    </reaction>
</comment>
<dbReference type="Gene3D" id="3.60.21.10">
    <property type="match status" value="1"/>
</dbReference>
<dbReference type="Pfam" id="PF01249">
    <property type="entry name" value="Ribosomal_S21e"/>
    <property type="match status" value="1"/>
</dbReference>
<proteinExistence type="inferred from homology"/>
<protein>
    <recommendedName>
        <fullName evidence="20">Lipoyl synthase, mitochondrial</fullName>
        <ecNumber evidence="20">2.8.1.8</ecNumber>
    </recommendedName>
    <alternativeName>
        <fullName evidence="20">Lipoate synthase</fullName>
        <shortName evidence="20">LS</shortName>
        <shortName evidence="20">Lip-syn</shortName>
    </alternativeName>
    <alternativeName>
        <fullName evidence="20">Lipoic acid synthase</fullName>
    </alternativeName>
</protein>
<evidence type="ECO:0000256" key="11">
    <source>
        <dbReference type="ARBA" id="ARBA00022980"/>
    </source>
</evidence>
<dbReference type="PROSITE" id="PS00678">
    <property type="entry name" value="WD_REPEATS_1"/>
    <property type="match status" value="2"/>
</dbReference>
<dbReference type="GO" id="GO:0003735">
    <property type="term" value="F:structural constituent of ribosome"/>
    <property type="evidence" value="ECO:0007669"/>
    <property type="project" value="InterPro"/>
</dbReference>
<dbReference type="SMART" id="SM00156">
    <property type="entry name" value="PP2Ac"/>
    <property type="match status" value="1"/>
</dbReference>
<organism evidence="25 26">
    <name type="scientific">Wallemia ichthyophaga</name>
    <dbReference type="NCBI Taxonomy" id="245174"/>
    <lineage>
        <taxon>Eukaryota</taxon>
        <taxon>Fungi</taxon>
        <taxon>Dikarya</taxon>
        <taxon>Basidiomycota</taxon>
        <taxon>Wallemiomycotina</taxon>
        <taxon>Wallemiomycetes</taxon>
        <taxon>Wallemiales</taxon>
        <taxon>Wallemiaceae</taxon>
        <taxon>Wallemia</taxon>
    </lineage>
</organism>
<feature type="repeat" description="WD" evidence="21">
    <location>
        <begin position="732"/>
        <end position="773"/>
    </location>
</feature>
<gene>
    <name evidence="25" type="ORF">E3P90_02906</name>
</gene>
<feature type="binding site" evidence="20">
    <location>
        <position position="989"/>
    </location>
    <ligand>
        <name>[4Fe-4S] cluster</name>
        <dbReference type="ChEBI" id="CHEBI:49883"/>
        <label>2</label>
        <note>4Fe-4S-S-AdoMet</note>
    </ligand>
</feature>
<dbReference type="GO" id="GO:1990904">
    <property type="term" value="C:ribonucleoprotein complex"/>
    <property type="evidence" value="ECO:0007669"/>
    <property type="project" value="UniProtKB-KW"/>
</dbReference>
<dbReference type="PRINTS" id="PR00114">
    <property type="entry name" value="STPHPHTASE"/>
</dbReference>
<comment type="similarity">
    <text evidence="2">Belongs to the eukaryotic ribosomal protein eS21 family.</text>
</comment>
<evidence type="ECO:0000256" key="1">
    <source>
        <dbReference type="ARBA" id="ARBA00004604"/>
    </source>
</evidence>
<dbReference type="InterPro" id="IPR006638">
    <property type="entry name" value="Elp3/MiaA/NifB-like_rSAM"/>
</dbReference>
<dbReference type="Pfam" id="PF16881">
    <property type="entry name" value="LIAS_N"/>
    <property type="match status" value="1"/>
</dbReference>
<dbReference type="Pfam" id="PF08154">
    <property type="entry name" value="NLE"/>
    <property type="match status" value="1"/>
</dbReference>
<comment type="similarity">
    <text evidence="20">Belongs to the radical SAM superfamily. Lipoyl synthase family.</text>
</comment>
<dbReference type="InterPro" id="IPR036322">
    <property type="entry name" value="WD40_repeat_dom_sf"/>
</dbReference>